<dbReference type="OrthoDB" id="691895at2759"/>
<keyword evidence="3" id="KW-1185">Reference proteome</keyword>
<dbReference type="AlphaFoldDB" id="A0A811PBQ1"/>
<evidence type="ECO:0000313" key="3">
    <source>
        <dbReference type="Proteomes" id="UP000604825"/>
    </source>
</evidence>
<feature type="coiled-coil region" evidence="1">
    <location>
        <begin position="52"/>
        <end position="128"/>
    </location>
</feature>
<gene>
    <name evidence="2" type="ORF">NCGR_LOCUS25584</name>
</gene>
<organism evidence="2 3">
    <name type="scientific">Miscanthus lutarioriparius</name>
    <dbReference type="NCBI Taxonomy" id="422564"/>
    <lineage>
        <taxon>Eukaryota</taxon>
        <taxon>Viridiplantae</taxon>
        <taxon>Streptophyta</taxon>
        <taxon>Embryophyta</taxon>
        <taxon>Tracheophyta</taxon>
        <taxon>Spermatophyta</taxon>
        <taxon>Magnoliopsida</taxon>
        <taxon>Liliopsida</taxon>
        <taxon>Poales</taxon>
        <taxon>Poaceae</taxon>
        <taxon>PACMAD clade</taxon>
        <taxon>Panicoideae</taxon>
        <taxon>Andropogonodae</taxon>
        <taxon>Andropogoneae</taxon>
        <taxon>Saccharinae</taxon>
        <taxon>Miscanthus</taxon>
    </lineage>
</organism>
<proteinExistence type="predicted"/>
<evidence type="ECO:0000256" key="1">
    <source>
        <dbReference type="SAM" id="Coils"/>
    </source>
</evidence>
<reference evidence="2" key="1">
    <citation type="submission" date="2020-10" db="EMBL/GenBank/DDBJ databases">
        <authorList>
            <person name="Han B."/>
            <person name="Lu T."/>
            <person name="Zhao Q."/>
            <person name="Huang X."/>
            <person name="Zhao Y."/>
        </authorList>
    </citation>
    <scope>NUCLEOTIDE SEQUENCE</scope>
</reference>
<protein>
    <submittedName>
        <fullName evidence="2">Uncharacterized protein</fullName>
    </submittedName>
</protein>
<dbReference type="Proteomes" id="UP000604825">
    <property type="component" value="Unassembled WGS sequence"/>
</dbReference>
<dbReference type="EMBL" id="CAJGYO010000006">
    <property type="protein sequence ID" value="CAD6238312.1"/>
    <property type="molecule type" value="Genomic_DNA"/>
</dbReference>
<comment type="caution">
    <text evidence="2">The sequence shown here is derived from an EMBL/GenBank/DDBJ whole genome shotgun (WGS) entry which is preliminary data.</text>
</comment>
<evidence type="ECO:0000313" key="2">
    <source>
        <dbReference type="EMBL" id="CAD6238312.1"/>
    </source>
</evidence>
<accession>A0A811PBQ1</accession>
<keyword evidence="1" id="KW-0175">Coiled coil</keyword>
<name>A0A811PBQ1_9POAL</name>
<sequence length="160" mass="17861">MSHQKRDSETGEWPTAMQVWRATYQKADGTWSIPTGGEIMPNHSRCVGIRVVNRVAEERIRLQAQIEASEQHEATARARADAAEQRVEAAEQQAQALEGQVSVVVETNAQLQEEQQSQRDELSSLCQAQSGEVARLVREQLDHQMAELFERIGASRPPAS</sequence>